<proteinExistence type="predicted"/>
<feature type="coiled-coil region" evidence="1">
    <location>
        <begin position="38"/>
        <end position="84"/>
    </location>
</feature>
<dbReference type="AlphaFoldDB" id="A0A9X2H1Q9"/>
<name>A0A9X2H1Q9_9HYPH</name>
<dbReference type="EMBL" id="JALHBS010000004">
    <property type="protein sequence ID" value="MCP3053662.1"/>
    <property type="molecule type" value="Genomic_DNA"/>
</dbReference>
<organism evidence="3 4">
    <name type="scientific">Aurantimonas marianensis</name>
    <dbReference type="NCBI Taxonomy" id="2920428"/>
    <lineage>
        <taxon>Bacteria</taxon>
        <taxon>Pseudomonadati</taxon>
        <taxon>Pseudomonadota</taxon>
        <taxon>Alphaproteobacteria</taxon>
        <taxon>Hyphomicrobiales</taxon>
        <taxon>Aurantimonadaceae</taxon>
        <taxon>Aurantimonas</taxon>
    </lineage>
</organism>
<gene>
    <name evidence="3" type="ORF">MJ956_00685</name>
</gene>
<evidence type="ECO:0000313" key="4">
    <source>
        <dbReference type="Proteomes" id="UP001155220"/>
    </source>
</evidence>
<keyword evidence="1" id="KW-0175">Coiled coil</keyword>
<reference evidence="3" key="1">
    <citation type="submission" date="2022-03" db="EMBL/GenBank/DDBJ databases">
        <title>Aurantimonas Liuensis sp. Nov., isolated from the hadal seawater of the Mariana Trench.</title>
        <authorList>
            <person name="Liu R."/>
        </authorList>
    </citation>
    <scope>NUCLEOTIDE SEQUENCE</scope>
    <source>
        <strain evidence="3">LRZ36</strain>
    </source>
</reference>
<keyword evidence="2" id="KW-0732">Signal</keyword>
<comment type="caution">
    <text evidence="3">The sequence shown here is derived from an EMBL/GenBank/DDBJ whole genome shotgun (WGS) entry which is preliminary data.</text>
</comment>
<feature type="signal peptide" evidence="2">
    <location>
        <begin position="1"/>
        <end position="21"/>
    </location>
</feature>
<evidence type="ECO:0008006" key="5">
    <source>
        <dbReference type="Google" id="ProtNLM"/>
    </source>
</evidence>
<dbReference type="Proteomes" id="UP001155220">
    <property type="component" value="Unassembled WGS sequence"/>
</dbReference>
<dbReference type="RefSeq" id="WP_253962561.1">
    <property type="nucleotide sequence ID" value="NZ_JALHBS010000004.1"/>
</dbReference>
<evidence type="ECO:0000313" key="3">
    <source>
        <dbReference type="EMBL" id="MCP3053662.1"/>
    </source>
</evidence>
<keyword evidence="4" id="KW-1185">Reference proteome</keyword>
<evidence type="ECO:0000256" key="2">
    <source>
        <dbReference type="SAM" id="SignalP"/>
    </source>
</evidence>
<feature type="chain" id="PRO_5040737215" description="Tol-pal system protein YbgF" evidence="2">
    <location>
        <begin position="22"/>
        <end position="114"/>
    </location>
</feature>
<sequence length="114" mass="12563">MKKFYLAALLAGTALAPAAYAQDANQQQQQMQQGGAQFNEIQAQIRQANTALEQQDAQTAREQLAQIIQRLEQMTSQVEGEQRQEVTMLRDQLVEADTALAGEDIDAAMIVLAE</sequence>
<feature type="non-terminal residue" evidence="3">
    <location>
        <position position="114"/>
    </location>
</feature>
<accession>A0A9X2H1Q9</accession>
<evidence type="ECO:0000256" key="1">
    <source>
        <dbReference type="SAM" id="Coils"/>
    </source>
</evidence>
<protein>
    <recommendedName>
        <fullName evidence="5">Tol-pal system protein YbgF</fullName>
    </recommendedName>
</protein>